<keyword evidence="3" id="KW-0804">Transcription</keyword>
<evidence type="ECO:0000256" key="3">
    <source>
        <dbReference type="ARBA" id="ARBA00023163"/>
    </source>
</evidence>
<dbReference type="OrthoDB" id="690068at2759"/>
<accession>A0A9Q1QTI4</accession>
<dbReference type="PANTHER" id="PTHR45959:SF2">
    <property type="entry name" value="BHLH TRANSCRIPTION FACTOR"/>
    <property type="match status" value="1"/>
</dbReference>
<dbReference type="Gene3D" id="4.10.280.10">
    <property type="entry name" value="Helix-loop-helix DNA-binding domain"/>
    <property type="match status" value="1"/>
</dbReference>
<keyword evidence="4" id="KW-0539">Nucleus</keyword>
<comment type="subcellular location">
    <subcellularLocation>
        <location evidence="1">Nucleus</location>
    </subcellularLocation>
</comment>
<dbReference type="InterPro" id="IPR011598">
    <property type="entry name" value="bHLH_dom"/>
</dbReference>
<dbReference type="EMBL" id="JAKOGI010000007">
    <property type="protein sequence ID" value="KAJ8451755.1"/>
    <property type="molecule type" value="Genomic_DNA"/>
</dbReference>
<dbReference type="InterPro" id="IPR052610">
    <property type="entry name" value="bHLH_transcription_regulator"/>
</dbReference>
<organism evidence="8 9">
    <name type="scientific">Carnegiea gigantea</name>
    <dbReference type="NCBI Taxonomy" id="171969"/>
    <lineage>
        <taxon>Eukaryota</taxon>
        <taxon>Viridiplantae</taxon>
        <taxon>Streptophyta</taxon>
        <taxon>Embryophyta</taxon>
        <taxon>Tracheophyta</taxon>
        <taxon>Spermatophyta</taxon>
        <taxon>Magnoliopsida</taxon>
        <taxon>eudicotyledons</taxon>
        <taxon>Gunneridae</taxon>
        <taxon>Pentapetalae</taxon>
        <taxon>Caryophyllales</taxon>
        <taxon>Cactineae</taxon>
        <taxon>Cactaceae</taxon>
        <taxon>Cactoideae</taxon>
        <taxon>Echinocereeae</taxon>
        <taxon>Carnegiea</taxon>
    </lineage>
</organism>
<dbReference type="PANTHER" id="PTHR45959">
    <property type="entry name" value="BHLH TRANSCRIPTION FACTOR"/>
    <property type="match status" value="1"/>
</dbReference>
<evidence type="ECO:0000256" key="5">
    <source>
        <dbReference type="SAM" id="Coils"/>
    </source>
</evidence>
<dbReference type="GO" id="GO:0046983">
    <property type="term" value="F:protein dimerization activity"/>
    <property type="evidence" value="ECO:0007669"/>
    <property type="project" value="InterPro"/>
</dbReference>
<evidence type="ECO:0000313" key="8">
    <source>
        <dbReference type="EMBL" id="KAJ8451755.1"/>
    </source>
</evidence>
<evidence type="ECO:0000256" key="2">
    <source>
        <dbReference type="ARBA" id="ARBA00023015"/>
    </source>
</evidence>
<evidence type="ECO:0000313" key="9">
    <source>
        <dbReference type="Proteomes" id="UP001153076"/>
    </source>
</evidence>
<protein>
    <recommendedName>
        <fullName evidence="7">BHLH domain-containing protein</fullName>
    </recommendedName>
</protein>
<sequence>MHNPLQLGARSTELVQHEHHQSAAVAVAVGDDDHDQITNNKMSKKADDHNNHDKKQAGPGGGASTSSKSTKKRREPSQVQDHILAERKRRELLGTQFISLSAIVPGLKKTDKTSVLGEAIKYMKELKEKVKALEEEAAKRTVESVVMVKKSQLVVADDDNEASSSVDDSCIGGRGGESLPEIEVKVSDKCMLIKAYCEKRKGVLPKLFQEVEKLGLNVLSCSAIPFGILALDITILAQMEKELNANVKDVIRSLGSALSPPVA</sequence>
<comment type="caution">
    <text evidence="8">The sequence shown here is derived from an EMBL/GenBank/DDBJ whole genome shotgun (WGS) entry which is preliminary data.</text>
</comment>
<dbReference type="Pfam" id="PF22754">
    <property type="entry name" value="bHLH-TF_ACT-like_plant"/>
    <property type="match status" value="1"/>
</dbReference>
<dbReference type="InterPro" id="IPR036638">
    <property type="entry name" value="HLH_DNA-bd_sf"/>
</dbReference>
<dbReference type="AlphaFoldDB" id="A0A9Q1QTI4"/>
<evidence type="ECO:0000256" key="4">
    <source>
        <dbReference type="ARBA" id="ARBA00023242"/>
    </source>
</evidence>
<evidence type="ECO:0000256" key="6">
    <source>
        <dbReference type="SAM" id="MobiDB-lite"/>
    </source>
</evidence>
<dbReference type="InterPro" id="IPR054502">
    <property type="entry name" value="bHLH-TF_ACT-like_plant"/>
</dbReference>
<dbReference type="Pfam" id="PF00010">
    <property type="entry name" value="HLH"/>
    <property type="match status" value="1"/>
</dbReference>
<dbReference type="PROSITE" id="PS50888">
    <property type="entry name" value="BHLH"/>
    <property type="match status" value="1"/>
</dbReference>
<dbReference type="GO" id="GO:0005634">
    <property type="term" value="C:nucleus"/>
    <property type="evidence" value="ECO:0007669"/>
    <property type="project" value="UniProtKB-SubCell"/>
</dbReference>
<keyword evidence="9" id="KW-1185">Reference proteome</keyword>
<feature type="compositionally biased region" description="Basic and acidic residues" evidence="6">
    <location>
        <begin position="44"/>
        <end position="56"/>
    </location>
</feature>
<dbReference type="Proteomes" id="UP001153076">
    <property type="component" value="Unassembled WGS sequence"/>
</dbReference>
<reference evidence="8" key="1">
    <citation type="submission" date="2022-04" db="EMBL/GenBank/DDBJ databases">
        <title>Carnegiea gigantea Genome sequencing and assembly v2.</title>
        <authorList>
            <person name="Copetti D."/>
            <person name="Sanderson M.J."/>
            <person name="Burquez A."/>
            <person name="Wojciechowski M.F."/>
        </authorList>
    </citation>
    <scope>NUCLEOTIDE SEQUENCE</scope>
    <source>
        <strain evidence="8">SGP5-SGP5p</strain>
        <tissue evidence="8">Aerial part</tissue>
    </source>
</reference>
<evidence type="ECO:0000256" key="1">
    <source>
        <dbReference type="ARBA" id="ARBA00004123"/>
    </source>
</evidence>
<feature type="domain" description="BHLH" evidence="7">
    <location>
        <begin position="77"/>
        <end position="126"/>
    </location>
</feature>
<evidence type="ECO:0000259" key="7">
    <source>
        <dbReference type="PROSITE" id="PS50888"/>
    </source>
</evidence>
<feature type="coiled-coil region" evidence="5">
    <location>
        <begin position="116"/>
        <end position="143"/>
    </location>
</feature>
<gene>
    <name evidence="8" type="ORF">Cgig2_007238</name>
</gene>
<keyword evidence="5" id="KW-0175">Coiled coil</keyword>
<dbReference type="SMART" id="SM00353">
    <property type="entry name" value="HLH"/>
    <property type="match status" value="1"/>
</dbReference>
<dbReference type="GO" id="GO:0080090">
    <property type="term" value="P:regulation of primary metabolic process"/>
    <property type="evidence" value="ECO:0007669"/>
    <property type="project" value="UniProtKB-ARBA"/>
</dbReference>
<name>A0A9Q1QTI4_9CARY</name>
<proteinExistence type="predicted"/>
<dbReference type="SUPFAM" id="SSF47459">
    <property type="entry name" value="HLH, helix-loop-helix DNA-binding domain"/>
    <property type="match status" value="1"/>
</dbReference>
<feature type="region of interest" description="Disordered" evidence="6">
    <location>
        <begin position="1"/>
        <end position="82"/>
    </location>
</feature>
<keyword evidence="2" id="KW-0805">Transcription regulation</keyword>